<dbReference type="EMBL" id="JANPWB010000016">
    <property type="protein sequence ID" value="KAJ1082281.1"/>
    <property type="molecule type" value="Genomic_DNA"/>
</dbReference>
<feature type="compositionally biased region" description="Polar residues" evidence="1">
    <location>
        <begin position="102"/>
        <end position="112"/>
    </location>
</feature>
<name>A0AAV7KS67_PLEWA</name>
<protein>
    <submittedName>
        <fullName evidence="2">Uncharacterized protein</fullName>
    </submittedName>
</protein>
<keyword evidence="3" id="KW-1185">Reference proteome</keyword>
<accession>A0AAV7KS67</accession>
<evidence type="ECO:0000313" key="3">
    <source>
        <dbReference type="Proteomes" id="UP001066276"/>
    </source>
</evidence>
<feature type="compositionally biased region" description="Basic and acidic residues" evidence="1">
    <location>
        <begin position="90"/>
        <end position="101"/>
    </location>
</feature>
<evidence type="ECO:0000256" key="1">
    <source>
        <dbReference type="SAM" id="MobiDB-lite"/>
    </source>
</evidence>
<evidence type="ECO:0000313" key="2">
    <source>
        <dbReference type="EMBL" id="KAJ1082281.1"/>
    </source>
</evidence>
<feature type="region of interest" description="Disordered" evidence="1">
    <location>
        <begin position="1"/>
        <end position="112"/>
    </location>
</feature>
<proteinExistence type="predicted"/>
<comment type="caution">
    <text evidence="2">The sequence shown here is derived from an EMBL/GenBank/DDBJ whole genome shotgun (WGS) entry which is preliminary data.</text>
</comment>
<gene>
    <name evidence="2" type="ORF">NDU88_002449</name>
</gene>
<dbReference type="Proteomes" id="UP001066276">
    <property type="component" value="Chromosome 12"/>
</dbReference>
<feature type="compositionally biased region" description="Basic and acidic residues" evidence="1">
    <location>
        <begin position="43"/>
        <end position="52"/>
    </location>
</feature>
<organism evidence="2 3">
    <name type="scientific">Pleurodeles waltl</name>
    <name type="common">Iberian ribbed newt</name>
    <dbReference type="NCBI Taxonomy" id="8319"/>
    <lineage>
        <taxon>Eukaryota</taxon>
        <taxon>Metazoa</taxon>
        <taxon>Chordata</taxon>
        <taxon>Craniata</taxon>
        <taxon>Vertebrata</taxon>
        <taxon>Euteleostomi</taxon>
        <taxon>Amphibia</taxon>
        <taxon>Batrachia</taxon>
        <taxon>Caudata</taxon>
        <taxon>Salamandroidea</taxon>
        <taxon>Salamandridae</taxon>
        <taxon>Pleurodelinae</taxon>
        <taxon>Pleurodeles</taxon>
    </lineage>
</organism>
<sequence>MESRVGSPRGGEYGLKRPSSPRNTAEHVRAEPRSGGQSGRVRGPAERREPVKNGEQVRAAGPDAQGQQSPGEAAIDPLGNKRGPGTTKTSIEEGRKMRGPEDQSTAEQGPSW</sequence>
<dbReference type="AlphaFoldDB" id="A0AAV7KS67"/>
<reference evidence="2" key="1">
    <citation type="journal article" date="2022" name="bioRxiv">
        <title>Sequencing and chromosome-scale assembly of the giantPleurodeles waltlgenome.</title>
        <authorList>
            <person name="Brown T."/>
            <person name="Elewa A."/>
            <person name="Iarovenko S."/>
            <person name="Subramanian E."/>
            <person name="Araus A.J."/>
            <person name="Petzold A."/>
            <person name="Susuki M."/>
            <person name="Suzuki K.-i.T."/>
            <person name="Hayashi T."/>
            <person name="Toyoda A."/>
            <person name="Oliveira C."/>
            <person name="Osipova E."/>
            <person name="Leigh N.D."/>
            <person name="Simon A."/>
            <person name="Yun M.H."/>
        </authorList>
    </citation>
    <scope>NUCLEOTIDE SEQUENCE</scope>
    <source>
        <strain evidence="2">20211129_DDA</strain>
        <tissue evidence="2">Liver</tissue>
    </source>
</reference>